<dbReference type="Proteomes" id="UP001321760">
    <property type="component" value="Unassembled WGS sequence"/>
</dbReference>
<reference evidence="6" key="1">
    <citation type="journal article" date="2023" name="Mol. Phylogenet. Evol.">
        <title>Genome-scale phylogeny and comparative genomics of the fungal order Sordariales.</title>
        <authorList>
            <person name="Hensen N."/>
            <person name="Bonometti L."/>
            <person name="Westerberg I."/>
            <person name="Brannstrom I.O."/>
            <person name="Guillou S."/>
            <person name="Cros-Aarteil S."/>
            <person name="Calhoun S."/>
            <person name="Haridas S."/>
            <person name="Kuo A."/>
            <person name="Mondo S."/>
            <person name="Pangilinan J."/>
            <person name="Riley R."/>
            <person name="LaButti K."/>
            <person name="Andreopoulos B."/>
            <person name="Lipzen A."/>
            <person name="Chen C."/>
            <person name="Yan M."/>
            <person name="Daum C."/>
            <person name="Ng V."/>
            <person name="Clum A."/>
            <person name="Steindorff A."/>
            <person name="Ohm R.A."/>
            <person name="Martin F."/>
            <person name="Silar P."/>
            <person name="Natvig D.O."/>
            <person name="Lalanne C."/>
            <person name="Gautier V."/>
            <person name="Ament-Velasquez S.L."/>
            <person name="Kruys A."/>
            <person name="Hutchinson M.I."/>
            <person name="Powell A.J."/>
            <person name="Barry K."/>
            <person name="Miller A.N."/>
            <person name="Grigoriev I.V."/>
            <person name="Debuchy R."/>
            <person name="Gladieux P."/>
            <person name="Hiltunen Thoren M."/>
            <person name="Johannesson H."/>
        </authorList>
    </citation>
    <scope>NUCLEOTIDE SEQUENCE</scope>
    <source>
        <strain evidence="6">PSN243</strain>
    </source>
</reference>
<evidence type="ECO:0000256" key="1">
    <source>
        <dbReference type="ARBA" id="ARBA00022723"/>
    </source>
</evidence>
<dbReference type="InterPro" id="IPR002893">
    <property type="entry name" value="Znf_MYND"/>
</dbReference>
<keyword evidence="1" id="KW-0479">Metal-binding</keyword>
<comment type="caution">
    <text evidence="6">The sequence shown here is derived from an EMBL/GenBank/DDBJ whole genome shotgun (WGS) entry which is preliminary data.</text>
</comment>
<sequence>MEAKVRWFNEHDRSEKPPSGLGLNRWVFGVCHVDMTPPRDLVLAIPPPSQDHLSHFGPAQILSLPTAREMAEATIPCLLDAFIKPGATEPAPTSAPWTWSTLDADMAKAFEDALQKYNVKPELCKRDPVALGDADKCHGCGRPGKCFFKPLMKCLGCRAASYHSKMCRKQHWPQHKLVCYAPGATPSLDAHDYYTTRAPTDPEAQALMTLLRLDGHPDRDNITLALNRLEKHEEARIMCLLDPPPGSIYHLLNSSIYDPHLGRSPRPANEDERQKVNEVRETYIVLGSSRPNRRTHATLPIYTLAINTMDLRRSHLFPALRR</sequence>
<evidence type="ECO:0000313" key="7">
    <source>
        <dbReference type="Proteomes" id="UP001321760"/>
    </source>
</evidence>
<name>A0AAV9G8U7_9PEZI</name>
<evidence type="ECO:0000256" key="4">
    <source>
        <dbReference type="PROSITE-ProRule" id="PRU00134"/>
    </source>
</evidence>
<dbReference type="AlphaFoldDB" id="A0AAV9G8U7"/>
<dbReference type="GO" id="GO:0008270">
    <property type="term" value="F:zinc ion binding"/>
    <property type="evidence" value="ECO:0007669"/>
    <property type="project" value="UniProtKB-KW"/>
</dbReference>
<proteinExistence type="predicted"/>
<keyword evidence="7" id="KW-1185">Reference proteome</keyword>
<dbReference type="PROSITE" id="PS50865">
    <property type="entry name" value="ZF_MYND_2"/>
    <property type="match status" value="1"/>
</dbReference>
<gene>
    <name evidence="6" type="ORF">QBC34DRAFT_487975</name>
</gene>
<evidence type="ECO:0000256" key="3">
    <source>
        <dbReference type="ARBA" id="ARBA00022833"/>
    </source>
</evidence>
<protein>
    <recommendedName>
        <fullName evidence="5">MYND-type domain-containing protein</fullName>
    </recommendedName>
</protein>
<accession>A0AAV9G8U7</accession>
<evidence type="ECO:0000259" key="5">
    <source>
        <dbReference type="PROSITE" id="PS50865"/>
    </source>
</evidence>
<dbReference type="EMBL" id="MU865980">
    <property type="protein sequence ID" value="KAK4444252.1"/>
    <property type="molecule type" value="Genomic_DNA"/>
</dbReference>
<evidence type="ECO:0000313" key="6">
    <source>
        <dbReference type="EMBL" id="KAK4444252.1"/>
    </source>
</evidence>
<feature type="domain" description="MYND-type" evidence="5">
    <location>
        <begin position="137"/>
        <end position="179"/>
    </location>
</feature>
<dbReference type="Pfam" id="PF01753">
    <property type="entry name" value="zf-MYND"/>
    <property type="match status" value="1"/>
</dbReference>
<keyword evidence="3" id="KW-0862">Zinc</keyword>
<evidence type="ECO:0000256" key="2">
    <source>
        <dbReference type="ARBA" id="ARBA00022771"/>
    </source>
</evidence>
<dbReference type="Gene3D" id="6.10.140.2220">
    <property type="match status" value="1"/>
</dbReference>
<reference evidence="6" key="2">
    <citation type="submission" date="2023-05" db="EMBL/GenBank/DDBJ databases">
        <authorList>
            <consortium name="Lawrence Berkeley National Laboratory"/>
            <person name="Steindorff A."/>
            <person name="Hensen N."/>
            <person name="Bonometti L."/>
            <person name="Westerberg I."/>
            <person name="Brannstrom I.O."/>
            <person name="Guillou S."/>
            <person name="Cros-Aarteil S."/>
            <person name="Calhoun S."/>
            <person name="Haridas S."/>
            <person name="Kuo A."/>
            <person name="Mondo S."/>
            <person name="Pangilinan J."/>
            <person name="Riley R."/>
            <person name="Labutti K."/>
            <person name="Andreopoulos B."/>
            <person name="Lipzen A."/>
            <person name="Chen C."/>
            <person name="Yanf M."/>
            <person name="Daum C."/>
            <person name="Ng V."/>
            <person name="Clum A."/>
            <person name="Ohm R."/>
            <person name="Martin F."/>
            <person name="Silar P."/>
            <person name="Natvig D."/>
            <person name="Lalanne C."/>
            <person name="Gautier V."/>
            <person name="Ament-Velasquez S.L."/>
            <person name="Kruys A."/>
            <person name="Hutchinson M.I."/>
            <person name="Powell A.J."/>
            <person name="Barry K."/>
            <person name="Miller A.N."/>
            <person name="Grigoriev I.V."/>
            <person name="Debuchy R."/>
            <person name="Gladieux P."/>
            <person name="Thoren M.H."/>
            <person name="Johannesson H."/>
        </authorList>
    </citation>
    <scope>NUCLEOTIDE SEQUENCE</scope>
    <source>
        <strain evidence="6">PSN243</strain>
    </source>
</reference>
<organism evidence="6 7">
    <name type="scientific">Podospora aff. communis PSN243</name>
    <dbReference type="NCBI Taxonomy" id="3040156"/>
    <lineage>
        <taxon>Eukaryota</taxon>
        <taxon>Fungi</taxon>
        <taxon>Dikarya</taxon>
        <taxon>Ascomycota</taxon>
        <taxon>Pezizomycotina</taxon>
        <taxon>Sordariomycetes</taxon>
        <taxon>Sordariomycetidae</taxon>
        <taxon>Sordariales</taxon>
        <taxon>Podosporaceae</taxon>
        <taxon>Podospora</taxon>
    </lineage>
</organism>
<keyword evidence="2 4" id="KW-0863">Zinc-finger</keyword>
<dbReference type="SUPFAM" id="SSF144232">
    <property type="entry name" value="HIT/MYND zinc finger-like"/>
    <property type="match status" value="1"/>
</dbReference>